<evidence type="ECO:0000313" key="10">
    <source>
        <dbReference type="Proteomes" id="UP000034852"/>
    </source>
</evidence>
<feature type="transmembrane region" description="Helical" evidence="8">
    <location>
        <begin position="408"/>
        <end position="429"/>
    </location>
</feature>
<keyword evidence="2" id="KW-1003">Cell membrane</keyword>
<reference evidence="9 10" key="1">
    <citation type="journal article" date="2015" name="Nature">
        <title>rRNA introns, odd ribosomes, and small enigmatic genomes across a large radiation of phyla.</title>
        <authorList>
            <person name="Brown C.T."/>
            <person name="Hug L.A."/>
            <person name="Thomas B.C."/>
            <person name="Sharon I."/>
            <person name="Castelle C.J."/>
            <person name="Singh A."/>
            <person name="Wilkins M.J."/>
            <person name="Williams K.H."/>
            <person name="Banfield J.F."/>
        </authorList>
    </citation>
    <scope>NUCLEOTIDE SEQUENCE [LARGE SCALE GENOMIC DNA]</scope>
</reference>
<feature type="transmembrane region" description="Helical" evidence="8">
    <location>
        <begin position="90"/>
        <end position="108"/>
    </location>
</feature>
<dbReference type="GO" id="GO:0005886">
    <property type="term" value="C:plasma membrane"/>
    <property type="evidence" value="ECO:0007669"/>
    <property type="project" value="UniProtKB-SubCell"/>
</dbReference>
<dbReference type="AlphaFoldDB" id="A0A0G0JG17"/>
<name>A0A0G0JG17_9BACT</name>
<evidence type="ECO:0000313" key="9">
    <source>
        <dbReference type="EMBL" id="KKQ35714.1"/>
    </source>
</evidence>
<dbReference type="Proteomes" id="UP000034852">
    <property type="component" value="Unassembled WGS sequence"/>
</dbReference>
<dbReference type="Pfam" id="PF09913">
    <property type="entry name" value="DUF2142"/>
    <property type="match status" value="1"/>
</dbReference>
<evidence type="ECO:0000256" key="2">
    <source>
        <dbReference type="ARBA" id="ARBA00022475"/>
    </source>
</evidence>
<evidence type="ECO:0000256" key="6">
    <source>
        <dbReference type="ARBA" id="ARBA00022989"/>
    </source>
</evidence>
<evidence type="ECO:0000256" key="1">
    <source>
        <dbReference type="ARBA" id="ARBA00004651"/>
    </source>
</evidence>
<dbReference type="EMBL" id="LBTH01000017">
    <property type="protein sequence ID" value="KKQ35714.1"/>
    <property type="molecule type" value="Genomic_DNA"/>
</dbReference>
<evidence type="ECO:0000256" key="3">
    <source>
        <dbReference type="ARBA" id="ARBA00022676"/>
    </source>
</evidence>
<feature type="transmembrane region" description="Helical" evidence="8">
    <location>
        <begin position="321"/>
        <end position="342"/>
    </location>
</feature>
<dbReference type="InterPro" id="IPR018674">
    <property type="entry name" value="DUF2142_membrane"/>
</dbReference>
<evidence type="ECO:0000256" key="4">
    <source>
        <dbReference type="ARBA" id="ARBA00022679"/>
    </source>
</evidence>
<dbReference type="GO" id="GO:0016763">
    <property type="term" value="F:pentosyltransferase activity"/>
    <property type="evidence" value="ECO:0007669"/>
    <property type="project" value="TreeGrafter"/>
</dbReference>
<keyword evidence="7 8" id="KW-0472">Membrane</keyword>
<feature type="transmembrane region" description="Helical" evidence="8">
    <location>
        <begin position="120"/>
        <end position="139"/>
    </location>
</feature>
<feature type="transmembrane region" description="Helical" evidence="8">
    <location>
        <begin position="385"/>
        <end position="402"/>
    </location>
</feature>
<organism evidence="9 10">
    <name type="scientific">candidate division WS6 bacterium GW2011_GWA2_37_6</name>
    <dbReference type="NCBI Taxonomy" id="1619087"/>
    <lineage>
        <taxon>Bacteria</taxon>
        <taxon>Candidatus Dojkabacteria</taxon>
    </lineage>
</organism>
<accession>A0A0G0JG17</accession>
<feature type="transmembrane region" description="Helical" evidence="8">
    <location>
        <begin position="222"/>
        <end position="244"/>
    </location>
</feature>
<evidence type="ECO:0000256" key="5">
    <source>
        <dbReference type="ARBA" id="ARBA00022692"/>
    </source>
</evidence>
<feature type="transmembrane region" description="Helical" evidence="8">
    <location>
        <begin position="169"/>
        <end position="202"/>
    </location>
</feature>
<keyword evidence="3" id="KW-0328">Glycosyltransferase</keyword>
<sequence>MNYRLYVVLVLAFFFIKGMDLALNTKTDVFPDESYHIELIEIYHEDEDGLIVENSPATYHLGNITHVPYFYHMLGGKILYLNFFGVDDLVFLRTISLVFSTLTCFFIFKLAQKITDNKLVWLLTLIIAVNIPIFTFMSAAINYDALTNFFAITSVYLLIVFIEKKKLLPLILLIVSLCLGAITKISFIPLALAIGLLLLFSLRKQILKKNFWKEKYTELRTNKAYIALLLLSIILIIGTAQFYIKNLLNYHNLLPSCDQILSQEDCMVNPVYRRDKGLEETAQIENPVLKSFPEYSMRWFYLMLERSVNEIGHQSLLRPKFVLFIYASLLLFAYTGFVRRYYSKQHKINYLLAITISYAFVLLYFQNYSAYRQNANESIGLQGRYILPIIGPISVMLAQGFLMFKKQWVNILVIILLSIFVITSDYIYFRSKAGDNFFAKDRYQIISTYER</sequence>
<dbReference type="GO" id="GO:0009103">
    <property type="term" value="P:lipopolysaccharide biosynthetic process"/>
    <property type="evidence" value="ECO:0007669"/>
    <property type="project" value="UniProtKB-ARBA"/>
</dbReference>
<keyword evidence="4" id="KW-0808">Transferase</keyword>
<dbReference type="InterPro" id="IPR050297">
    <property type="entry name" value="LipidA_mod_glycosyltrf_83"/>
</dbReference>
<keyword evidence="5 8" id="KW-0812">Transmembrane</keyword>
<protein>
    <submittedName>
        <fullName evidence="9">Uncharacterized protein</fullName>
    </submittedName>
</protein>
<comment type="subcellular location">
    <subcellularLocation>
        <location evidence="1">Cell membrane</location>
        <topology evidence="1">Multi-pass membrane protein</topology>
    </subcellularLocation>
</comment>
<feature type="transmembrane region" description="Helical" evidence="8">
    <location>
        <begin position="348"/>
        <end position="365"/>
    </location>
</feature>
<keyword evidence="6 8" id="KW-1133">Transmembrane helix</keyword>
<comment type="caution">
    <text evidence="9">The sequence shown here is derived from an EMBL/GenBank/DDBJ whole genome shotgun (WGS) entry which is preliminary data.</text>
</comment>
<dbReference type="PANTHER" id="PTHR33908">
    <property type="entry name" value="MANNOSYLTRANSFERASE YKCB-RELATED"/>
    <property type="match status" value="1"/>
</dbReference>
<evidence type="ECO:0000256" key="7">
    <source>
        <dbReference type="ARBA" id="ARBA00023136"/>
    </source>
</evidence>
<dbReference type="PANTHER" id="PTHR33908:SF11">
    <property type="entry name" value="MEMBRANE PROTEIN"/>
    <property type="match status" value="1"/>
</dbReference>
<gene>
    <name evidence="9" type="ORF">US52_C0017G0011</name>
</gene>
<proteinExistence type="predicted"/>
<evidence type="ECO:0000256" key="8">
    <source>
        <dbReference type="SAM" id="Phobius"/>
    </source>
</evidence>